<keyword evidence="10" id="KW-1185">Reference proteome</keyword>
<feature type="transmembrane region" description="Helical" evidence="8">
    <location>
        <begin position="159"/>
        <end position="177"/>
    </location>
</feature>
<feature type="binding site" evidence="7">
    <location>
        <position position="64"/>
    </location>
    <ligand>
        <name>Zn(2+)</name>
        <dbReference type="ChEBI" id="CHEBI:29105"/>
    </ligand>
</feature>
<comment type="similarity">
    <text evidence="2">Belongs to the UPF0073 (Hly-III) family.</text>
</comment>
<evidence type="ECO:0000256" key="2">
    <source>
        <dbReference type="ARBA" id="ARBA00008488"/>
    </source>
</evidence>
<evidence type="ECO:0000256" key="6">
    <source>
        <dbReference type="ARBA" id="ARBA00023136"/>
    </source>
</evidence>
<sequence length="211" mass="23848">MSIDHAYSPKEEQLNTVSHGAGVLFSIYVLWELLSKAQNYAEIISAGIYGTSLFLLFLSSTLYHASTRSEVRAFYKKCDHCAIYILIAGTYTPFLVLSLQGIWSVATLLFIWSLALGGVVYKLVVKNQSKKVSLSTYLLMGWFAVAIIYPMYLNVDVNALWWLLAGGIFYSLGTLFYSAKHRQFSHAIWHIFVIAGCVCHYISISRYLLTR</sequence>
<keyword evidence="7" id="KW-0479">Metal-binding</keyword>
<evidence type="ECO:0000256" key="1">
    <source>
        <dbReference type="ARBA" id="ARBA00004651"/>
    </source>
</evidence>
<dbReference type="GO" id="GO:0140911">
    <property type="term" value="F:pore-forming activity"/>
    <property type="evidence" value="ECO:0007669"/>
    <property type="project" value="InterPro"/>
</dbReference>
<dbReference type="InterPro" id="IPR004254">
    <property type="entry name" value="AdipoR/HlyIII-related"/>
</dbReference>
<dbReference type="GO" id="GO:0005886">
    <property type="term" value="C:plasma membrane"/>
    <property type="evidence" value="ECO:0007669"/>
    <property type="project" value="UniProtKB-SubCell"/>
</dbReference>
<evidence type="ECO:0000313" key="10">
    <source>
        <dbReference type="Proteomes" id="UP000037848"/>
    </source>
</evidence>
<reference evidence="9 10" key="1">
    <citation type="submission" date="2015-08" db="EMBL/GenBank/DDBJ databases">
        <title>Draft Genome Sequence of Pseudoalteromonas porphyrae UCD-SED14.</title>
        <authorList>
            <person name="Coil D.A."/>
            <person name="Jospin G."/>
            <person name="Lee R.D."/>
            <person name="Eisen J.A."/>
        </authorList>
    </citation>
    <scope>NUCLEOTIDE SEQUENCE [LARGE SCALE GENOMIC DNA]</scope>
    <source>
        <strain evidence="9 10">UCD-SED14</strain>
    </source>
</reference>
<keyword evidence="4 8" id="KW-0812">Transmembrane</keyword>
<feature type="transmembrane region" description="Helical" evidence="8">
    <location>
        <begin position="189"/>
        <end position="209"/>
    </location>
</feature>
<dbReference type="EMBL" id="LHPH01000013">
    <property type="protein sequence ID" value="KPH62473.1"/>
    <property type="molecule type" value="Genomic_DNA"/>
</dbReference>
<dbReference type="PANTHER" id="PTHR20855">
    <property type="entry name" value="ADIPOR/PROGESTIN RECEPTOR-RELATED"/>
    <property type="match status" value="1"/>
</dbReference>
<feature type="transmembrane region" description="Helical" evidence="8">
    <location>
        <begin position="102"/>
        <end position="124"/>
    </location>
</feature>
<comment type="caution">
    <text evidence="9">The sequence shown here is derived from an EMBL/GenBank/DDBJ whole genome shotgun (WGS) entry which is preliminary data.</text>
</comment>
<feature type="transmembrane region" description="Helical" evidence="8">
    <location>
        <begin position="43"/>
        <end position="66"/>
    </location>
</feature>
<evidence type="ECO:0000256" key="7">
    <source>
        <dbReference type="PIRSR" id="PIRSR604254-1"/>
    </source>
</evidence>
<dbReference type="Pfam" id="PF03006">
    <property type="entry name" value="HlyIII"/>
    <property type="match status" value="1"/>
</dbReference>
<feature type="binding site" evidence="7">
    <location>
        <position position="190"/>
    </location>
    <ligand>
        <name>Zn(2+)</name>
        <dbReference type="ChEBI" id="CHEBI:29105"/>
    </ligand>
</feature>
<dbReference type="PATRIC" id="fig|187330.3.peg.880"/>
<evidence type="ECO:0000313" key="9">
    <source>
        <dbReference type="EMBL" id="KPH62473.1"/>
    </source>
</evidence>
<dbReference type="RefSeq" id="WP_054454660.1">
    <property type="nucleotide sequence ID" value="NZ_LHPH01000013.1"/>
</dbReference>
<keyword evidence="6 8" id="KW-0472">Membrane</keyword>
<dbReference type="AlphaFoldDB" id="A0A0N1EJX1"/>
<protein>
    <submittedName>
        <fullName evidence="9">Hemolysin III</fullName>
    </submittedName>
</protein>
<feature type="transmembrane region" description="Helical" evidence="8">
    <location>
        <begin position="136"/>
        <end position="153"/>
    </location>
</feature>
<evidence type="ECO:0000256" key="8">
    <source>
        <dbReference type="SAM" id="Phobius"/>
    </source>
</evidence>
<gene>
    <name evidence="9" type="ORF">ADS77_12275</name>
</gene>
<keyword evidence="3" id="KW-1003">Cell membrane</keyword>
<proteinExistence type="inferred from homology"/>
<organism evidence="9 10">
    <name type="scientific">Pseudoalteromonas porphyrae</name>
    <dbReference type="NCBI Taxonomy" id="187330"/>
    <lineage>
        <taxon>Bacteria</taxon>
        <taxon>Pseudomonadati</taxon>
        <taxon>Pseudomonadota</taxon>
        <taxon>Gammaproteobacteria</taxon>
        <taxon>Alteromonadales</taxon>
        <taxon>Pseudoalteromonadaceae</taxon>
        <taxon>Pseudoalteromonas</taxon>
    </lineage>
</organism>
<dbReference type="STRING" id="187330.AMS58_04270"/>
<evidence type="ECO:0000256" key="3">
    <source>
        <dbReference type="ARBA" id="ARBA00022475"/>
    </source>
</evidence>
<feature type="binding site" evidence="7">
    <location>
        <position position="186"/>
    </location>
    <ligand>
        <name>Zn(2+)</name>
        <dbReference type="ChEBI" id="CHEBI:29105"/>
    </ligand>
</feature>
<evidence type="ECO:0000256" key="4">
    <source>
        <dbReference type="ARBA" id="ARBA00022692"/>
    </source>
</evidence>
<dbReference type="PANTHER" id="PTHR20855:SF3">
    <property type="entry name" value="LD03007P"/>
    <property type="match status" value="1"/>
</dbReference>
<accession>A0A0N1EJX1</accession>
<dbReference type="OrthoDB" id="9813689at2"/>
<keyword evidence="5 8" id="KW-1133">Transmembrane helix</keyword>
<evidence type="ECO:0000256" key="5">
    <source>
        <dbReference type="ARBA" id="ARBA00022989"/>
    </source>
</evidence>
<feature type="transmembrane region" description="Helical" evidence="8">
    <location>
        <begin position="78"/>
        <end position="96"/>
    </location>
</feature>
<dbReference type="NCBIfam" id="TIGR01065">
    <property type="entry name" value="hlyIII"/>
    <property type="match status" value="1"/>
</dbReference>
<comment type="subcellular location">
    <subcellularLocation>
        <location evidence="1">Cell membrane</location>
        <topology evidence="1">Multi-pass membrane protein</topology>
    </subcellularLocation>
</comment>
<dbReference type="InterPro" id="IPR005744">
    <property type="entry name" value="Hy-lIII"/>
</dbReference>
<keyword evidence="7" id="KW-0862">Zinc</keyword>
<dbReference type="GO" id="GO:0046872">
    <property type="term" value="F:metal ion binding"/>
    <property type="evidence" value="ECO:0007669"/>
    <property type="project" value="UniProtKB-KW"/>
</dbReference>
<name>A0A0N1EJX1_9GAMM</name>
<dbReference type="Proteomes" id="UP000037848">
    <property type="component" value="Unassembled WGS sequence"/>
</dbReference>